<gene>
    <name evidence="2" type="ORF">O181_111385</name>
</gene>
<dbReference type="Proteomes" id="UP000765509">
    <property type="component" value="Unassembled WGS sequence"/>
</dbReference>
<feature type="region of interest" description="Disordered" evidence="1">
    <location>
        <begin position="62"/>
        <end position="90"/>
    </location>
</feature>
<feature type="compositionally biased region" description="Low complexity" evidence="1">
    <location>
        <begin position="63"/>
        <end position="76"/>
    </location>
</feature>
<sequence>MLMMALKIVIIHVPAELHTFTLLGKLSGEPKIHQYVEVLSLNEDLIEKPKLVLSKVSDFHNNSKTQESTTSTSSVTGLIAEPSGPKEITY</sequence>
<keyword evidence="3" id="KW-1185">Reference proteome</keyword>
<protein>
    <submittedName>
        <fullName evidence="2">Uncharacterized protein</fullName>
    </submittedName>
</protein>
<evidence type="ECO:0000313" key="2">
    <source>
        <dbReference type="EMBL" id="MBW0571670.1"/>
    </source>
</evidence>
<comment type="caution">
    <text evidence="2">The sequence shown here is derived from an EMBL/GenBank/DDBJ whole genome shotgun (WGS) entry which is preliminary data.</text>
</comment>
<accession>A0A9Q3PSG4</accession>
<dbReference type="EMBL" id="AVOT02088587">
    <property type="protein sequence ID" value="MBW0571670.1"/>
    <property type="molecule type" value="Genomic_DNA"/>
</dbReference>
<name>A0A9Q3PSG4_9BASI</name>
<dbReference type="OrthoDB" id="8029976at2759"/>
<reference evidence="2" key="1">
    <citation type="submission" date="2021-03" db="EMBL/GenBank/DDBJ databases">
        <title>Draft genome sequence of rust myrtle Austropuccinia psidii MF-1, a brazilian biotype.</title>
        <authorList>
            <person name="Quecine M.C."/>
            <person name="Pachon D.M.R."/>
            <person name="Bonatelli M.L."/>
            <person name="Correr F.H."/>
            <person name="Franceschini L.M."/>
            <person name="Leite T.F."/>
            <person name="Margarido G.R.A."/>
            <person name="Almeida C.A."/>
            <person name="Ferrarezi J.A."/>
            <person name="Labate C.A."/>
        </authorList>
    </citation>
    <scope>NUCLEOTIDE SEQUENCE</scope>
    <source>
        <strain evidence="2">MF-1</strain>
    </source>
</reference>
<proteinExistence type="predicted"/>
<evidence type="ECO:0000256" key="1">
    <source>
        <dbReference type="SAM" id="MobiDB-lite"/>
    </source>
</evidence>
<organism evidence="2 3">
    <name type="scientific">Austropuccinia psidii MF-1</name>
    <dbReference type="NCBI Taxonomy" id="1389203"/>
    <lineage>
        <taxon>Eukaryota</taxon>
        <taxon>Fungi</taxon>
        <taxon>Dikarya</taxon>
        <taxon>Basidiomycota</taxon>
        <taxon>Pucciniomycotina</taxon>
        <taxon>Pucciniomycetes</taxon>
        <taxon>Pucciniales</taxon>
        <taxon>Sphaerophragmiaceae</taxon>
        <taxon>Austropuccinia</taxon>
    </lineage>
</organism>
<dbReference type="AlphaFoldDB" id="A0A9Q3PSG4"/>
<evidence type="ECO:0000313" key="3">
    <source>
        <dbReference type="Proteomes" id="UP000765509"/>
    </source>
</evidence>